<dbReference type="GO" id="GO:0005544">
    <property type="term" value="F:calcium-dependent phospholipid binding"/>
    <property type="evidence" value="ECO:0007669"/>
    <property type="project" value="InterPro"/>
</dbReference>
<evidence type="ECO:0000256" key="9">
    <source>
        <dbReference type="SAM" id="MobiDB-lite"/>
    </source>
</evidence>
<comment type="function">
    <text evidence="1">Binds to all microtubule populations.</text>
</comment>
<gene>
    <name evidence="10" type="ORF">OXX778_LOCUS8794</name>
</gene>
<dbReference type="InterPro" id="IPR037104">
    <property type="entry name" value="Annexin_sf"/>
</dbReference>
<keyword evidence="7" id="KW-0597">Phosphoprotein</keyword>
<dbReference type="SUPFAM" id="SSF47874">
    <property type="entry name" value="Annexin"/>
    <property type="match status" value="1"/>
</dbReference>
<accession>A0A813VTF6</accession>
<comment type="subcellular location">
    <subcellularLocation>
        <location evidence="3">Cytoplasm</location>
    </subcellularLocation>
    <subcellularLocation>
        <location evidence="2">Nucleus</location>
    </subcellularLocation>
</comment>
<dbReference type="Proteomes" id="UP000663879">
    <property type="component" value="Unassembled WGS sequence"/>
</dbReference>
<evidence type="ECO:0000256" key="3">
    <source>
        <dbReference type="ARBA" id="ARBA00004496"/>
    </source>
</evidence>
<comment type="similarity">
    <text evidence="4">Belongs to the MAP Jupiter family.</text>
</comment>
<evidence type="ECO:0000256" key="8">
    <source>
        <dbReference type="ARBA" id="ARBA00023242"/>
    </source>
</evidence>
<keyword evidence="6" id="KW-0963">Cytoplasm</keyword>
<keyword evidence="8" id="KW-0539">Nucleus</keyword>
<feature type="compositionally biased region" description="Polar residues" evidence="9">
    <location>
        <begin position="48"/>
        <end position="71"/>
    </location>
</feature>
<feature type="region of interest" description="Disordered" evidence="9">
    <location>
        <begin position="1"/>
        <end position="144"/>
    </location>
</feature>
<evidence type="ECO:0000313" key="11">
    <source>
        <dbReference type="Proteomes" id="UP000663879"/>
    </source>
</evidence>
<dbReference type="GO" id="GO:0005634">
    <property type="term" value="C:nucleus"/>
    <property type="evidence" value="ECO:0007669"/>
    <property type="project" value="UniProtKB-SubCell"/>
</dbReference>
<evidence type="ECO:0000256" key="2">
    <source>
        <dbReference type="ARBA" id="ARBA00004123"/>
    </source>
</evidence>
<keyword evidence="11" id="KW-1185">Reference proteome</keyword>
<name>A0A813VTF6_9BILA</name>
<feature type="compositionally biased region" description="Basic and acidic residues" evidence="9">
    <location>
        <begin position="99"/>
        <end position="120"/>
    </location>
</feature>
<evidence type="ECO:0000256" key="4">
    <source>
        <dbReference type="ARBA" id="ARBA00005344"/>
    </source>
</evidence>
<evidence type="ECO:0000256" key="1">
    <source>
        <dbReference type="ARBA" id="ARBA00003805"/>
    </source>
</evidence>
<dbReference type="GO" id="GO:0005737">
    <property type="term" value="C:cytoplasm"/>
    <property type="evidence" value="ECO:0007669"/>
    <property type="project" value="UniProtKB-SubCell"/>
</dbReference>
<protein>
    <recommendedName>
        <fullName evidence="5">Microtubule-associated protein Jupiter</fullName>
    </recommendedName>
</protein>
<evidence type="ECO:0000256" key="5">
    <source>
        <dbReference type="ARBA" id="ARBA00021471"/>
    </source>
</evidence>
<dbReference type="PANTHER" id="PTHR34930:SF2">
    <property type="entry name" value="MICROTUBULE-ASSOCIATED PROTEIN JUPITER"/>
    <property type="match status" value="1"/>
</dbReference>
<sequence>MTSANFYSGYVIDKPTSKVLNPPGGRSNNIFGVSDDAPKANAPHQPTKAETANQTRNASNVFNDNTTNNVQNKKRSGFNPITGQAYEEETPKQPSVQKTETEAPVEKKQEQAPVEEKKQQDTNAPGYQPRPVHTSSKVLQPPGGASTKLCYVKESEDIDLNEAEFYVDDEEADGTCMMNKDDDLALKRCLVNPASLNLKDLSYFNQENEAKILEYAVKSDRKLLVIYILITKSGKQRENLIKVLTDKNGKAWLKKLRNVGSLVWKNSAKIIEALVTPSEEFNAKMLSKRFEFMTTSVKKLFKMIPDTLQSIFQRKKKIFNSYMLTEILLESTYEERQKLRDTYFLKFKQKLENEIALKLNRFSTKFHQMLLNETRELPKSKEIIERLTNELKIAIHEKRQKVDSKTEFKLTFLSLIIGKYSPEIMTEVFKKIKYDYNYSMMDIIKKGCVKLSFIDLAVKFLHDPYAYYASHIKILLDKKDFGYYLSRLFFAYPKQKLYEIAKAFRQIYKAPLKDYIRSRLNELNPSTFEKTIGRYEEYSSYLRAMLASIGDVEWCSGPCRITQIDGKGGKEK</sequence>
<proteinExistence type="inferred from homology"/>
<dbReference type="OrthoDB" id="10071234at2759"/>
<evidence type="ECO:0000313" key="10">
    <source>
        <dbReference type="EMBL" id="CAF0847896.1"/>
    </source>
</evidence>
<dbReference type="PANTHER" id="PTHR34930">
    <property type="entry name" value="GEO05313P1"/>
    <property type="match status" value="1"/>
</dbReference>
<reference evidence="10" key="1">
    <citation type="submission" date="2021-02" db="EMBL/GenBank/DDBJ databases">
        <authorList>
            <person name="Nowell W R."/>
        </authorList>
    </citation>
    <scope>NUCLEOTIDE SEQUENCE</scope>
    <source>
        <strain evidence="10">Ploen Becks lab</strain>
    </source>
</reference>
<evidence type="ECO:0000256" key="6">
    <source>
        <dbReference type="ARBA" id="ARBA00022490"/>
    </source>
</evidence>
<organism evidence="10 11">
    <name type="scientific">Brachionus calyciflorus</name>
    <dbReference type="NCBI Taxonomy" id="104777"/>
    <lineage>
        <taxon>Eukaryota</taxon>
        <taxon>Metazoa</taxon>
        <taxon>Spiralia</taxon>
        <taxon>Gnathifera</taxon>
        <taxon>Rotifera</taxon>
        <taxon>Eurotatoria</taxon>
        <taxon>Monogononta</taxon>
        <taxon>Pseudotrocha</taxon>
        <taxon>Ploima</taxon>
        <taxon>Brachionidae</taxon>
        <taxon>Brachionus</taxon>
    </lineage>
</organism>
<dbReference type="EMBL" id="CAJNOC010001242">
    <property type="protein sequence ID" value="CAF0847896.1"/>
    <property type="molecule type" value="Genomic_DNA"/>
</dbReference>
<dbReference type="InterPro" id="IPR033335">
    <property type="entry name" value="JUPITER"/>
</dbReference>
<dbReference type="GO" id="GO:0005509">
    <property type="term" value="F:calcium ion binding"/>
    <property type="evidence" value="ECO:0007669"/>
    <property type="project" value="InterPro"/>
</dbReference>
<comment type="caution">
    <text evidence="10">The sequence shown here is derived from an EMBL/GenBank/DDBJ whole genome shotgun (WGS) entry which is preliminary data.</text>
</comment>
<dbReference type="AlphaFoldDB" id="A0A813VTF6"/>
<evidence type="ECO:0000256" key="7">
    <source>
        <dbReference type="ARBA" id="ARBA00022553"/>
    </source>
</evidence>